<name>A0A5C2HBJ4_9BACT</name>
<sequence length="116" mass="13723">MKMTLESKIDNLEKQLRDITILLQLSINSLNTKKDVARFLNKSEKTIDNYIKNNTFIENKHYFINENNRIEFISQGIIDFKKYPNHKIKIIENKDINNRRIQLSKTSSKILKGVLV</sequence>
<reference evidence="2 3" key="1">
    <citation type="submission" date="2019-09" db="EMBL/GenBank/DDBJ databases">
        <title>Complete genome sequencing of four Arcobacter species reveals a diverse suite of mobile elements.</title>
        <authorList>
            <person name="Miller W.G."/>
            <person name="Yee E."/>
            <person name="Bono J.L."/>
        </authorList>
    </citation>
    <scope>NUCLEOTIDE SEQUENCE [LARGE SCALE GENOMIC DNA]</scope>
    <source>
        <strain evidence="2 3">CCUG 56899</strain>
    </source>
</reference>
<evidence type="ECO:0000256" key="1">
    <source>
        <dbReference type="SAM" id="Coils"/>
    </source>
</evidence>
<proteinExistence type="predicted"/>
<accession>A0A5C2HBJ4</accession>
<feature type="coiled-coil region" evidence="1">
    <location>
        <begin position="2"/>
        <end position="60"/>
    </location>
</feature>
<protein>
    <submittedName>
        <fullName evidence="2">Uncharacterized protein</fullName>
    </submittedName>
</protein>
<reference evidence="2 3" key="2">
    <citation type="submission" date="2019-09" db="EMBL/GenBank/DDBJ databases">
        <title>Taxonomic note: a critical rebuttal of the proposed division of the genus Arcobacter into six genera, emended descriptions of Arcobacter anaerophilus and the genus Arcobacter, and an assessment of genus-level boundaries for Epsilonproteobacteria using in silico genomic comparator tools.</title>
        <authorList>
            <person name="On S.L.W."/>
            <person name="Miller W.G."/>
            <person name="Biggs P."/>
            <person name="Cornelius A."/>
            <person name="Vandamme P."/>
        </authorList>
    </citation>
    <scope>NUCLEOTIDE SEQUENCE [LARGE SCALE GENOMIC DNA]</scope>
    <source>
        <strain evidence="2 3">CCUG 56899</strain>
    </source>
</reference>
<evidence type="ECO:0000313" key="2">
    <source>
        <dbReference type="EMBL" id="QEP40297.1"/>
    </source>
</evidence>
<dbReference type="EMBL" id="CP036246">
    <property type="protein sequence ID" value="QEP40297.1"/>
    <property type="molecule type" value="Genomic_DNA"/>
</dbReference>
<gene>
    <name evidence="2" type="ORF">APORC_0682</name>
</gene>
<dbReference type="KEGG" id="apoc:APORC_0682"/>
<evidence type="ECO:0000313" key="3">
    <source>
        <dbReference type="Proteomes" id="UP000322644"/>
    </source>
</evidence>
<keyword evidence="1" id="KW-0175">Coiled coil</keyword>
<dbReference type="AlphaFoldDB" id="A0A5C2HBJ4"/>
<organism evidence="2 3">
    <name type="scientific">Arcobacter porcinus</name>
    <dbReference type="NCBI Taxonomy" id="1935204"/>
    <lineage>
        <taxon>Bacteria</taxon>
        <taxon>Pseudomonadati</taxon>
        <taxon>Campylobacterota</taxon>
        <taxon>Epsilonproteobacteria</taxon>
        <taxon>Campylobacterales</taxon>
        <taxon>Arcobacteraceae</taxon>
        <taxon>Arcobacter</taxon>
    </lineage>
</organism>
<dbReference type="Proteomes" id="UP000322644">
    <property type="component" value="Chromosome"/>
</dbReference>